<evidence type="ECO:0000256" key="2">
    <source>
        <dbReference type="ARBA" id="ARBA00023034"/>
    </source>
</evidence>
<protein>
    <submittedName>
        <fullName evidence="6">Uncharacterized protein</fullName>
    </submittedName>
</protein>
<reference evidence="6" key="1">
    <citation type="submission" date="2024-06" db="EMBL/GenBank/DDBJ databases">
        <authorList>
            <person name="Liu X."/>
            <person name="Lenzi L."/>
            <person name="Haldenby T S."/>
            <person name="Uol C."/>
        </authorList>
    </citation>
    <scope>NUCLEOTIDE SEQUENCE</scope>
</reference>
<keyword evidence="3" id="KW-0472">Membrane</keyword>
<sequence>MTRRSVYSFLHCILTLAFIRGWRFRRRVIILGLLILAVMSYALFFVLPSQIKVGVTEDTVFSFPSFPPNSSDQLEFSCMSHKLNTVRGGVLSKGRYKRTFVDCTDTVIVFTVDGLSSGVLGVFTRMFIPYLTINVGRTDFFRTLGYFLSDTNKCVRIIVFEDFASYTGLSQNERGILDNYCRANNVGVIGFLNDGYAFTTEPGSLVNVGNLPLFQHILSDAPSGMYTAKESPVLRVTKSGRYQPGGLKSASVHSKRKQTKGYMTTLVPDSSHYAYFAPLLFTNVGENSQYAETPELQSCVAMFAMQTNRRRQIPRFTFNLRFCGQFFERSNGTERLGYAAILAHRSDFWWFDHIWNHYQPHILNETTLTELMEKSKQFAASLQSVEFCLGNHGNFN</sequence>
<keyword evidence="2" id="KW-0333">Golgi apparatus</keyword>
<evidence type="ECO:0000313" key="6">
    <source>
        <dbReference type="EMBL" id="CAL5132413.1"/>
    </source>
</evidence>
<organism evidence="6 7">
    <name type="scientific">Calicophoron daubneyi</name>
    <name type="common">Rumen fluke</name>
    <name type="synonym">Paramphistomum daubneyi</name>
    <dbReference type="NCBI Taxonomy" id="300641"/>
    <lineage>
        <taxon>Eukaryota</taxon>
        <taxon>Metazoa</taxon>
        <taxon>Spiralia</taxon>
        <taxon>Lophotrochozoa</taxon>
        <taxon>Platyhelminthes</taxon>
        <taxon>Trematoda</taxon>
        <taxon>Digenea</taxon>
        <taxon>Plagiorchiida</taxon>
        <taxon>Pronocephalata</taxon>
        <taxon>Paramphistomoidea</taxon>
        <taxon>Paramphistomidae</taxon>
        <taxon>Calicophoron</taxon>
    </lineage>
</organism>
<comment type="caution">
    <text evidence="6">The sequence shown here is derived from an EMBL/GenBank/DDBJ whole genome shotgun (WGS) entry which is preliminary data.</text>
</comment>
<feature type="domain" description="Heparan sulfate-N-deacetylase N-terminal" evidence="5">
    <location>
        <begin position="156"/>
        <end position="265"/>
    </location>
</feature>
<keyword evidence="3" id="KW-1133">Transmembrane helix</keyword>
<feature type="transmembrane region" description="Helical" evidence="3">
    <location>
        <begin position="6"/>
        <end position="22"/>
    </location>
</feature>
<proteinExistence type="predicted"/>
<dbReference type="GO" id="GO:0016787">
    <property type="term" value="F:hydrolase activity"/>
    <property type="evidence" value="ECO:0007669"/>
    <property type="project" value="InterPro"/>
</dbReference>
<dbReference type="GO" id="GO:0005794">
    <property type="term" value="C:Golgi apparatus"/>
    <property type="evidence" value="ECO:0007669"/>
    <property type="project" value="UniProtKB-SubCell"/>
</dbReference>
<keyword evidence="3" id="KW-0812">Transmembrane</keyword>
<feature type="transmembrane region" description="Helical" evidence="3">
    <location>
        <begin position="29"/>
        <end position="47"/>
    </location>
</feature>
<accession>A0AAV2T4L2</accession>
<dbReference type="AlphaFoldDB" id="A0AAV2T4L2"/>
<evidence type="ECO:0000256" key="1">
    <source>
        <dbReference type="ARBA" id="ARBA00004555"/>
    </source>
</evidence>
<comment type="subcellular location">
    <subcellularLocation>
        <location evidence="1">Golgi apparatus</location>
    </subcellularLocation>
</comment>
<gene>
    <name evidence="6" type="ORF">CDAUBV1_LOCUS5242</name>
</gene>
<dbReference type="InterPro" id="IPR021930">
    <property type="entry name" value="Heparan_SO4_deacetylase_dom"/>
</dbReference>
<dbReference type="Pfam" id="PF12062">
    <property type="entry name" value="HSNSD-CE"/>
    <property type="match status" value="1"/>
</dbReference>
<name>A0AAV2T4L2_CALDB</name>
<dbReference type="GO" id="GO:0015016">
    <property type="term" value="F:heparan sulfate N-sulfotransferase activity"/>
    <property type="evidence" value="ECO:0007669"/>
    <property type="project" value="InterPro"/>
</dbReference>
<dbReference type="EMBL" id="CAXLJL010000123">
    <property type="protein sequence ID" value="CAL5132413.1"/>
    <property type="molecule type" value="Genomic_DNA"/>
</dbReference>
<evidence type="ECO:0000256" key="3">
    <source>
        <dbReference type="SAM" id="Phobius"/>
    </source>
</evidence>
<dbReference type="Proteomes" id="UP001497525">
    <property type="component" value="Unassembled WGS sequence"/>
</dbReference>
<feature type="domain" description="Heparan sulphate-N-deacetylase deacetylase" evidence="4">
    <location>
        <begin position="300"/>
        <end position="381"/>
    </location>
</feature>
<evidence type="ECO:0000259" key="4">
    <source>
        <dbReference type="Pfam" id="PF12062"/>
    </source>
</evidence>
<dbReference type="InterPro" id="IPR056793">
    <property type="entry name" value="HSNSD_N"/>
</dbReference>
<evidence type="ECO:0000259" key="5">
    <source>
        <dbReference type="Pfam" id="PF25119"/>
    </source>
</evidence>
<dbReference type="Pfam" id="PF25119">
    <property type="entry name" value="HSNSD_N"/>
    <property type="match status" value="1"/>
</dbReference>
<evidence type="ECO:0000313" key="7">
    <source>
        <dbReference type="Proteomes" id="UP001497525"/>
    </source>
</evidence>